<dbReference type="EMBL" id="BGZK01001386">
    <property type="protein sequence ID" value="GBP78781.1"/>
    <property type="molecule type" value="Genomic_DNA"/>
</dbReference>
<dbReference type="AlphaFoldDB" id="A0A4C1YQQ0"/>
<reference evidence="1 2" key="1">
    <citation type="journal article" date="2019" name="Commun. Biol.">
        <title>The bagworm genome reveals a unique fibroin gene that provides high tensile strength.</title>
        <authorList>
            <person name="Kono N."/>
            <person name="Nakamura H."/>
            <person name="Ohtoshi R."/>
            <person name="Tomita M."/>
            <person name="Numata K."/>
            <person name="Arakawa K."/>
        </authorList>
    </citation>
    <scope>NUCLEOTIDE SEQUENCE [LARGE SCALE GENOMIC DNA]</scope>
</reference>
<sequence length="74" mass="8020">SILSGKHPSTQRDRVITFNRIGAFQWHRTDSLEFQARSLPVALFAATSRCGSAIRPFANIALAGRGLAFETGAC</sequence>
<evidence type="ECO:0000313" key="1">
    <source>
        <dbReference type="EMBL" id="GBP78781.1"/>
    </source>
</evidence>
<dbReference type="Proteomes" id="UP000299102">
    <property type="component" value="Unassembled WGS sequence"/>
</dbReference>
<organism evidence="1 2">
    <name type="scientific">Eumeta variegata</name>
    <name type="common">Bagworm moth</name>
    <name type="synonym">Eumeta japonica</name>
    <dbReference type="NCBI Taxonomy" id="151549"/>
    <lineage>
        <taxon>Eukaryota</taxon>
        <taxon>Metazoa</taxon>
        <taxon>Ecdysozoa</taxon>
        <taxon>Arthropoda</taxon>
        <taxon>Hexapoda</taxon>
        <taxon>Insecta</taxon>
        <taxon>Pterygota</taxon>
        <taxon>Neoptera</taxon>
        <taxon>Endopterygota</taxon>
        <taxon>Lepidoptera</taxon>
        <taxon>Glossata</taxon>
        <taxon>Ditrysia</taxon>
        <taxon>Tineoidea</taxon>
        <taxon>Psychidae</taxon>
        <taxon>Oiketicinae</taxon>
        <taxon>Eumeta</taxon>
    </lineage>
</organism>
<evidence type="ECO:0000313" key="2">
    <source>
        <dbReference type="Proteomes" id="UP000299102"/>
    </source>
</evidence>
<gene>
    <name evidence="1" type="ORF">EVAR_58832_1</name>
</gene>
<accession>A0A4C1YQQ0</accession>
<keyword evidence="2" id="KW-1185">Reference proteome</keyword>
<feature type="non-terminal residue" evidence="1">
    <location>
        <position position="1"/>
    </location>
</feature>
<protein>
    <submittedName>
        <fullName evidence="1">Uncharacterized protein</fullName>
    </submittedName>
</protein>
<proteinExistence type="predicted"/>
<comment type="caution">
    <text evidence="1">The sequence shown here is derived from an EMBL/GenBank/DDBJ whole genome shotgun (WGS) entry which is preliminary data.</text>
</comment>
<name>A0A4C1YQQ0_EUMVA</name>